<reference evidence="2 3" key="1">
    <citation type="submission" date="2021-03" db="EMBL/GenBank/DDBJ databases">
        <title>Haloterrigena longa sp. nov. and Haloterrigena limicola sp. nov., extremely halophilic archaea isolated from a salt lake.</title>
        <authorList>
            <person name="Henglin C."/>
        </authorList>
    </citation>
    <scope>NUCLEOTIDE SEQUENCE [LARGE SCALE GENOMIC DNA]</scope>
    <source>
        <strain evidence="2 3">KZCA68</strain>
    </source>
</reference>
<sequence length="197" mass="20600">MSTDSTPTEVFEDVDPDPDAVLAEFDVESPEDVADAGGAHDPIPDGHVDADDTTAAELFADLAAQARETQELEEQESDESAIDAVDDSFDDESPPVFEEFEAAFVGEPAVTGREDDELVESTAAELNAVAERVFTSDGTATDDEAGEASHADEADETVDGDEVDAGTTTDGLTLVGPDPTPTRVDNDAFSRADADGD</sequence>
<evidence type="ECO:0000313" key="3">
    <source>
        <dbReference type="Proteomes" id="UP000663203"/>
    </source>
</evidence>
<dbReference type="EMBL" id="CP071462">
    <property type="protein sequence ID" value="QSX00635.1"/>
    <property type="molecule type" value="Genomic_DNA"/>
</dbReference>
<organism evidence="2 3">
    <name type="scientific">Haloterrigena alkaliphila</name>
    <dbReference type="NCBI Taxonomy" id="2816475"/>
    <lineage>
        <taxon>Archaea</taxon>
        <taxon>Methanobacteriati</taxon>
        <taxon>Methanobacteriota</taxon>
        <taxon>Stenosarchaea group</taxon>
        <taxon>Halobacteria</taxon>
        <taxon>Halobacteriales</taxon>
        <taxon>Natrialbaceae</taxon>
        <taxon>Haloterrigena</taxon>
    </lineage>
</organism>
<accession>A0A8A2VJQ7</accession>
<keyword evidence="3" id="KW-1185">Reference proteome</keyword>
<dbReference type="Proteomes" id="UP000663203">
    <property type="component" value="Chromosome"/>
</dbReference>
<feature type="region of interest" description="Disordered" evidence="1">
    <location>
        <begin position="68"/>
        <end position="93"/>
    </location>
</feature>
<protein>
    <submittedName>
        <fullName evidence="2">Sugar ABC transporter substrate-binding protein</fullName>
    </submittedName>
</protein>
<evidence type="ECO:0000256" key="1">
    <source>
        <dbReference type="SAM" id="MobiDB-lite"/>
    </source>
</evidence>
<dbReference type="GeneID" id="63186972"/>
<feature type="region of interest" description="Disordered" evidence="1">
    <location>
        <begin position="133"/>
        <end position="197"/>
    </location>
</feature>
<dbReference type="KEGG" id="hakz:J0X25_06665"/>
<feature type="region of interest" description="Disordered" evidence="1">
    <location>
        <begin position="29"/>
        <end position="50"/>
    </location>
</feature>
<name>A0A8A2VJQ7_9EURY</name>
<gene>
    <name evidence="2" type="ORF">J0X25_06665</name>
</gene>
<evidence type="ECO:0000313" key="2">
    <source>
        <dbReference type="EMBL" id="QSX00635.1"/>
    </source>
</evidence>
<feature type="compositionally biased region" description="Acidic residues" evidence="1">
    <location>
        <begin position="153"/>
        <end position="164"/>
    </location>
</feature>
<feature type="compositionally biased region" description="Basic and acidic residues" evidence="1">
    <location>
        <begin position="184"/>
        <end position="197"/>
    </location>
</feature>
<feature type="compositionally biased region" description="Acidic residues" evidence="1">
    <location>
        <begin position="71"/>
        <end position="93"/>
    </location>
</feature>
<dbReference type="AlphaFoldDB" id="A0A8A2VJQ7"/>
<dbReference type="RefSeq" id="WP_207290355.1">
    <property type="nucleotide sequence ID" value="NZ_CP071462.1"/>
</dbReference>
<proteinExistence type="predicted"/>